<evidence type="ECO:0008006" key="4">
    <source>
        <dbReference type="Google" id="ProtNLM"/>
    </source>
</evidence>
<dbReference type="Proteomes" id="UP001479520">
    <property type="component" value="Chromosome"/>
</dbReference>
<reference evidence="2 3" key="1">
    <citation type="submission" date="2024-04" db="EMBL/GenBank/DDBJ databases">
        <title>Dissimilatory iodate-reducing microorganisms contribute to the enrichment of iodine in groundwater.</title>
        <authorList>
            <person name="Jiang Z."/>
        </authorList>
    </citation>
    <scope>NUCLEOTIDE SEQUENCE [LARGE SCALE GENOMIC DNA]</scope>
    <source>
        <strain evidence="2 3">NCP973</strain>
    </source>
</reference>
<name>A0ABZ2XF36_9RHOO</name>
<gene>
    <name evidence="2" type="ORF">AADV58_08420</name>
</gene>
<evidence type="ECO:0000313" key="3">
    <source>
        <dbReference type="Proteomes" id="UP001479520"/>
    </source>
</evidence>
<dbReference type="EMBL" id="CP151406">
    <property type="protein sequence ID" value="WZJ19995.1"/>
    <property type="molecule type" value="Genomic_DNA"/>
</dbReference>
<organism evidence="2 3">
    <name type="scientific">Azonexus hydrophilus</name>
    <dbReference type="NCBI Taxonomy" id="418702"/>
    <lineage>
        <taxon>Bacteria</taxon>
        <taxon>Pseudomonadati</taxon>
        <taxon>Pseudomonadota</taxon>
        <taxon>Betaproteobacteria</taxon>
        <taxon>Rhodocyclales</taxon>
        <taxon>Azonexaceae</taxon>
        <taxon>Azonexus</taxon>
    </lineage>
</organism>
<dbReference type="RefSeq" id="WP_341742894.1">
    <property type="nucleotide sequence ID" value="NZ_CP151406.1"/>
</dbReference>
<protein>
    <recommendedName>
        <fullName evidence="4">RNA polymerase sigma-70 region 2 domain-containing protein</fullName>
    </recommendedName>
</protein>
<accession>A0ABZ2XF36</accession>
<keyword evidence="3" id="KW-1185">Reference proteome</keyword>
<evidence type="ECO:0000256" key="1">
    <source>
        <dbReference type="SAM" id="MobiDB-lite"/>
    </source>
</evidence>
<evidence type="ECO:0000313" key="2">
    <source>
        <dbReference type="EMBL" id="WZJ19995.1"/>
    </source>
</evidence>
<sequence length="200" mass="22200">MSPRDYSPLARAMFKPAYALTSGYVSITPEDILQDLEDTILRHAGQYDPSRGASLETFLLSRYKHEARQTYGSGRLIFCEELWDKTGYQPDDDDERCDGHITAEHIEKINALPVELRDKARALVVTGFDREAAAELLGIDERQIRRACAEIVALAQAGGLPSQPALSLDLPAEPTRASNKPRQPRRQAPTLPAAEQPALF</sequence>
<feature type="region of interest" description="Disordered" evidence="1">
    <location>
        <begin position="161"/>
        <end position="200"/>
    </location>
</feature>
<proteinExistence type="predicted"/>